<accession>A0A2U1MI00</accession>
<keyword evidence="2" id="KW-1185">Reference proteome</keyword>
<dbReference type="Proteomes" id="UP000245207">
    <property type="component" value="Unassembled WGS sequence"/>
</dbReference>
<name>A0A2U1MI00_ARTAN</name>
<reference evidence="1 2" key="1">
    <citation type="journal article" date="2018" name="Mol. Plant">
        <title>The genome of Artemisia annua provides insight into the evolution of Asteraceae family and artemisinin biosynthesis.</title>
        <authorList>
            <person name="Shen Q."/>
            <person name="Zhang L."/>
            <person name="Liao Z."/>
            <person name="Wang S."/>
            <person name="Yan T."/>
            <person name="Shi P."/>
            <person name="Liu M."/>
            <person name="Fu X."/>
            <person name="Pan Q."/>
            <person name="Wang Y."/>
            <person name="Lv Z."/>
            <person name="Lu X."/>
            <person name="Zhang F."/>
            <person name="Jiang W."/>
            <person name="Ma Y."/>
            <person name="Chen M."/>
            <person name="Hao X."/>
            <person name="Li L."/>
            <person name="Tang Y."/>
            <person name="Lv G."/>
            <person name="Zhou Y."/>
            <person name="Sun X."/>
            <person name="Brodelius P.E."/>
            <person name="Rose J.K.C."/>
            <person name="Tang K."/>
        </authorList>
    </citation>
    <scope>NUCLEOTIDE SEQUENCE [LARGE SCALE GENOMIC DNA]</scope>
    <source>
        <strain evidence="2">cv. Huhao1</strain>
        <tissue evidence="1">Leaf</tissue>
    </source>
</reference>
<comment type="caution">
    <text evidence="1">The sequence shown here is derived from an EMBL/GenBank/DDBJ whole genome shotgun (WGS) entry which is preliminary data.</text>
</comment>
<evidence type="ECO:0000313" key="1">
    <source>
        <dbReference type="EMBL" id="PWA60849.1"/>
    </source>
</evidence>
<evidence type="ECO:0000313" key="2">
    <source>
        <dbReference type="Proteomes" id="UP000245207"/>
    </source>
</evidence>
<gene>
    <name evidence="1" type="ORF">CTI12_AA378760</name>
</gene>
<proteinExistence type="predicted"/>
<dbReference type="AlphaFoldDB" id="A0A2U1MI00"/>
<organism evidence="1 2">
    <name type="scientific">Artemisia annua</name>
    <name type="common">Sweet wormwood</name>
    <dbReference type="NCBI Taxonomy" id="35608"/>
    <lineage>
        <taxon>Eukaryota</taxon>
        <taxon>Viridiplantae</taxon>
        <taxon>Streptophyta</taxon>
        <taxon>Embryophyta</taxon>
        <taxon>Tracheophyta</taxon>
        <taxon>Spermatophyta</taxon>
        <taxon>Magnoliopsida</taxon>
        <taxon>eudicotyledons</taxon>
        <taxon>Gunneridae</taxon>
        <taxon>Pentapetalae</taxon>
        <taxon>asterids</taxon>
        <taxon>campanulids</taxon>
        <taxon>Asterales</taxon>
        <taxon>Asteraceae</taxon>
        <taxon>Asteroideae</taxon>
        <taxon>Anthemideae</taxon>
        <taxon>Artemisiinae</taxon>
        <taxon>Artemisia</taxon>
    </lineage>
</organism>
<dbReference type="EMBL" id="PKPP01005243">
    <property type="protein sequence ID" value="PWA60849.1"/>
    <property type="molecule type" value="Genomic_DNA"/>
</dbReference>
<sequence length="116" mass="13829">MTWTEKTCDALWRKTYRKRGLIKTEPDDVLIKREKNFIVQLEKESHQEDLSEFERERARKMLMKLKNPDDHKEKPFVFTGLMARIDRHRLLKRKADEGDEEAAKELAKAATLPTLF</sequence>
<protein>
    <submittedName>
        <fullName evidence="1">Uncharacterized protein</fullName>
    </submittedName>
</protein>